<dbReference type="GO" id="GO:0016301">
    <property type="term" value="F:kinase activity"/>
    <property type="evidence" value="ECO:0007669"/>
    <property type="project" value="UniProtKB-KW"/>
</dbReference>
<dbReference type="PANTHER" id="PTHR10845">
    <property type="entry name" value="REGULATOR OF G PROTEIN SIGNALING"/>
    <property type="match status" value="1"/>
</dbReference>
<dbReference type="EMBL" id="GBHO01037108">
    <property type="protein sequence ID" value="JAG06496.1"/>
    <property type="molecule type" value="Transcribed_RNA"/>
</dbReference>
<dbReference type="AlphaFoldDB" id="A0A0A9WGG9"/>
<dbReference type="PANTHER" id="PTHR10845:SF192">
    <property type="entry name" value="DOUBLE HIT, ISOFORM B"/>
    <property type="match status" value="1"/>
</dbReference>
<feature type="domain" description="RGS" evidence="2">
    <location>
        <begin position="230"/>
        <end position="349"/>
    </location>
</feature>
<dbReference type="Pfam" id="PF00027">
    <property type="entry name" value="cNMP_binding"/>
    <property type="match status" value="1"/>
</dbReference>
<keyword evidence="3" id="KW-0418">Kinase</keyword>
<evidence type="ECO:0000259" key="1">
    <source>
        <dbReference type="PROSITE" id="PS50042"/>
    </source>
</evidence>
<dbReference type="InterPro" id="IPR044926">
    <property type="entry name" value="RGS_subdomain_2"/>
</dbReference>
<dbReference type="InterPro" id="IPR014710">
    <property type="entry name" value="RmlC-like_jellyroll"/>
</dbReference>
<accession>A0A0A9WGG9</accession>
<dbReference type="PROSITE" id="PS00889">
    <property type="entry name" value="CNMP_BINDING_2"/>
    <property type="match status" value="1"/>
</dbReference>
<dbReference type="Gene3D" id="2.60.120.10">
    <property type="entry name" value="Jelly Rolls"/>
    <property type="match status" value="2"/>
</dbReference>
<name>A0A0A9WGG9_LYGHE</name>
<dbReference type="InterPro" id="IPR018488">
    <property type="entry name" value="cNMP-bd_CS"/>
</dbReference>
<dbReference type="SUPFAM" id="SSF51206">
    <property type="entry name" value="cAMP-binding domain-like"/>
    <property type="match status" value="2"/>
</dbReference>
<dbReference type="SUPFAM" id="SSF48097">
    <property type="entry name" value="Regulator of G-protein signaling, RGS"/>
    <property type="match status" value="1"/>
</dbReference>
<dbReference type="PROSITE" id="PS50042">
    <property type="entry name" value="CNMP_BINDING_3"/>
    <property type="match status" value="1"/>
</dbReference>
<dbReference type="CDD" id="cd07440">
    <property type="entry name" value="RGS"/>
    <property type="match status" value="1"/>
</dbReference>
<gene>
    <name evidence="3" type="primary">PKAR_1</name>
    <name evidence="3" type="ORF">CM83_101116</name>
</gene>
<dbReference type="SMART" id="SM00315">
    <property type="entry name" value="RGS"/>
    <property type="match status" value="1"/>
</dbReference>
<dbReference type="PROSITE" id="PS50132">
    <property type="entry name" value="RGS"/>
    <property type="match status" value="1"/>
</dbReference>
<reference evidence="3" key="2">
    <citation type="submission" date="2014-07" db="EMBL/GenBank/DDBJ databases">
        <authorList>
            <person name="Hull J."/>
        </authorList>
    </citation>
    <scope>NUCLEOTIDE SEQUENCE</scope>
</reference>
<dbReference type="PRINTS" id="PR00103">
    <property type="entry name" value="CAMPKINASE"/>
</dbReference>
<dbReference type="Gene3D" id="1.10.167.10">
    <property type="entry name" value="Regulator of G-protein Signalling 4, domain 2"/>
    <property type="match status" value="1"/>
</dbReference>
<sequence length="402" mass="46266">YDNGKCILCADDLANRNVYIILRGRVKEVIDVHSNEILHQYTMGCLFNERPFFLDIPSDTNYITSSSSTVCLVISYTLIEKLMIILQAVKDTFNYFMNLHKADYIANCGIPFFSFIPSNQYLGLSKASTIERYKDDEVIINEGDKANAFYIIVYGNVDVYIKGRYISTLVTGKYFGEIGLVADVPRTATIKAVTTTICIRFSRDSFIQFFKDQPETYAEFAIKLSRDQTTIQPILIHSLGRQYFEQFCVKEHSIENLVFYLKTEVLRKLPSNDTKLKEKAMEIWEKHISPNEAESQVNLSAENIRKIRRMLNNNEFSPTMYDDAQLEIVTLMNDTLARFKKTVMFQELLNRLGSYAETHIADDKRKVHLDISHHLPDTAIKKSITPSEEALLTDKLENKSKV</sequence>
<dbReference type="CDD" id="cd00038">
    <property type="entry name" value="CAP_ED"/>
    <property type="match status" value="1"/>
</dbReference>
<evidence type="ECO:0000259" key="2">
    <source>
        <dbReference type="PROSITE" id="PS50132"/>
    </source>
</evidence>
<proteinExistence type="predicted"/>
<reference evidence="3" key="1">
    <citation type="journal article" date="2014" name="PLoS ONE">
        <title>Transcriptome-Based Identification of ABC Transporters in the Western Tarnished Plant Bug Lygus hesperus.</title>
        <authorList>
            <person name="Hull J.J."/>
            <person name="Chaney K."/>
            <person name="Geib S.M."/>
            <person name="Fabrick J.A."/>
            <person name="Brent C.S."/>
            <person name="Walsh D."/>
            <person name="Lavine L.C."/>
        </authorList>
    </citation>
    <scope>NUCLEOTIDE SEQUENCE</scope>
</reference>
<dbReference type="InterPro" id="IPR000595">
    <property type="entry name" value="cNMP-bd_dom"/>
</dbReference>
<feature type="non-terminal residue" evidence="3">
    <location>
        <position position="1"/>
    </location>
</feature>
<dbReference type="InterPro" id="IPR036305">
    <property type="entry name" value="RGS_sf"/>
</dbReference>
<feature type="domain" description="Cyclic nucleotide-binding" evidence="1">
    <location>
        <begin position="112"/>
        <end position="210"/>
    </location>
</feature>
<dbReference type="PROSITE" id="PS00888">
    <property type="entry name" value="CNMP_BINDING_1"/>
    <property type="match status" value="1"/>
</dbReference>
<organism evidence="3">
    <name type="scientific">Lygus hesperus</name>
    <name type="common">Western plant bug</name>
    <dbReference type="NCBI Taxonomy" id="30085"/>
    <lineage>
        <taxon>Eukaryota</taxon>
        <taxon>Metazoa</taxon>
        <taxon>Ecdysozoa</taxon>
        <taxon>Arthropoda</taxon>
        <taxon>Hexapoda</taxon>
        <taxon>Insecta</taxon>
        <taxon>Pterygota</taxon>
        <taxon>Neoptera</taxon>
        <taxon>Paraneoptera</taxon>
        <taxon>Hemiptera</taxon>
        <taxon>Heteroptera</taxon>
        <taxon>Panheteroptera</taxon>
        <taxon>Cimicomorpha</taxon>
        <taxon>Miridae</taxon>
        <taxon>Mirini</taxon>
        <taxon>Lygus</taxon>
    </lineage>
</organism>
<dbReference type="InterPro" id="IPR018490">
    <property type="entry name" value="cNMP-bd_dom_sf"/>
</dbReference>
<keyword evidence="3" id="KW-0808">Transferase</keyword>
<dbReference type="SMART" id="SM00100">
    <property type="entry name" value="cNMP"/>
    <property type="match status" value="1"/>
</dbReference>
<evidence type="ECO:0000313" key="3">
    <source>
        <dbReference type="EMBL" id="JAG06496.1"/>
    </source>
</evidence>
<dbReference type="Pfam" id="PF00615">
    <property type="entry name" value="RGS"/>
    <property type="match status" value="1"/>
</dbReference>
<protein>
    <submittedName>
        <fullName evidence="3">cAMP-dependent protein kinase regulatory subunit</fullName>
    </submittedName>
</protein>
<dbReference type="InterPro" id="IPR016137">
    <property type="entry name" value="RGS"/>
</dbReference>